<dbReference type="EC" id="2.8.1.4" evidence="14 19"/>
<evidence type="ECO:0000256" key="5">
    <source>
        <dbReference type="ARBA" id="ARBA00022679"/>
    </source>
</evidence>
<dbReference type="PROSITE" id="PS51165">
    <property type="entry name" value="THUMP"/>
    <property type="match status" value="1"/>
</dbReference>
<dbReference type="Pfam" id="PF02926">
    <property type="entry name" value="THUMP"/>
    <property type="match status" value="1"/>
</dbReference>
<comment type="pathway">
    <text evidence="2 19">Cofactor biosynthesis; thiamine diphosphate biosynthesis.</text>
</comment>
<keyword evidence="9 19" id="KW-0784">Thiamine biosynthesis</keyword>
<feature type="binding site" evidence="19">
    <location>
        <begin position="209"/>
        <end position="210"/>
    </location>
    <ligand>
        <name>ATP</name>
        <dbReference type="ChEBI" id="CHEBI:30616"/>
    </ligand>
</feature>
<keyword evidence="8 19" id="KW-0694">RNA-binding</keyword>
<dbReference type="InterPro" id="IPR003720">
    <property type="entry name" value="tRNA_STrfase"/>
</dbReference>
<evidence type="ECO:0000256" key="2">
    <source>
        <dbReference type="ARBA" id="ARBA00004948"/>
    </source>
</evidence>
<comment type="catalytic activity">
    <reaction evidence="11 19">
        <text>[ThiS sulfur-carrier protein]-C-terminal Gly-Gly-AMP + S-sulfanyl-L-cysteinyl-[cysteine desulfurase] + AH2 = [ThiS sulfur-carrier protein]-C-terminal-Gly-aminoethanethioate + L-cysteinyl-[cysteine desulfurase] + A + AMP + 2 H(+)</text>
        <dbReference type="Rhea" id="RHEA:43340"/>
        <dbReference type="Rhea" id="RHEA-COMP:12157"/>
        <dbReference type="Rhea" id="RHEA-COMP:12158"/>
        <dbReference type="Rhea" id="RHEA-COMP:12910"/>
        <dbReference type="Rhea" id="RHEA-COMP:19908"/>
        <dbReference type="ChEBI" id="CHEBI:13193"/>
        <dbReference type="ChEBI" id="CHEBI:15378"/>
        <dbReference type="ChEBI" id="CHEBI:17499"/>
        <dbReference type="ChEBI" id="CHEBI:29950"/>
        <dbReference type="ChEBI" id="CHEBI:61963"/>
        <dbReference type="ChEBI" id="CHEBI:90618"/>
        <dbReference type="ChEBI" id="CHEBI:232372"/>
        <dbReference type="ChEBI" id="CHEBI:456215"/>
    </reaction>
</comment>
<dbReference type="GO" id="GO:0004810">
    <property type="term" value="F:CCA tRNA nucleotidyltransferase activity"/>
    <property type="evidence" value="ECO:0007669"/>
    <property type="project" value="InterPro"/>
</dbReference>
<dbReference type="GO" id="GO:0005524">
    <property type="term" value="F:ATP binding"/>
    <property type="evidence" value="ECO:0007669"/>
    <property type="project" value="UniProtKB-UniRule"/>
</dbReference>
<sequence length="405" mass="45149">MRPDCYILRFGEMMLKGKNRKRFEDSVMKQIRKVLSGWPDARYILEFGRVYVELGDQTAYEGAPAHLQRVFGLASYSPAYHASMDVEAIQAKALQIMQALPTKPATFKVTVRRVNKAFPLDSQQMNYHVGGYVLEGMPGLNVDVRNPEVELRVEIREDRVLLYAEVIPGAGGFPAGTNGRALLMLSGGIDSPVAGWMALRKGLAIEAIHFHSYPYTSERAKEKVMELAHQLAGYTNQIKLHLVPFTEVQTSIHGAYKDNLLVTLIRRAMYRIAEKIAEREGLGALVTGESLGQVASQTLPSLQAIGRAVTLPLLQPLIMMDKQSIIEHAEAIGTFPISILPYEDCCSLFLPPSPSTNPNLRVVERIEDAMTFLPELLDKAVQETETITIVHGKWKPNEESHAHLF</sequence>
<dbReference type="NCBIfam" id="TIGR00342">
    <property type="entry name" value="tRNA uracil 4-sulfurtransferase ThiI"/>
    <property type="match status" value="1"/>
</dbReference>
<comment type="similarity">
    <text evidence="13 19">Belongs to the ThiI family.</text>
</comment>
<evidence type="ECO:0000256" key="3">
    <source>
        <dbReference type="ARBA" id="ARBA00022490"/>
    </source>
</evidence>
<comment type="catalytic activity">
    <reaction evidence="10 19">
        <text>[ThiI sulfur-carrier protein]-S-sulfanyl-L-cysteine + a uridine in tRNA + 2 reduced [2Fe-2S]-[ferredoxin] + ATP + H(+) = [ThiI sulfur-carrier protein]-L-cysteine + a 4-thiouridine in tRNA + 2 oxidized [2Fe-2S]-[ferredoxin] + AMP + diphosphate</text>
        <dbReference type="Rhea" id="RHEA:24176"/>
        <dbReference type="Rhea" id="RHEA-COMP:10000"/>
        <dbReference type="Rhea" id="RHEA-COMP:10001"/>
        <dbReference type="Rhea" id="RHEA-COMP:13337"/>
        <dbReference type="Rhea" id="RHEA-COMP:13338"/>
        <dbReference type="Rhea" id="RHEA-COMP:13339"/>
        <dbReference type="Rhea" id="RHEA-COMP:13340"/>
        <dbReference type="ChEBI" id="CHEBI:15378"/>
        <dbReference type="ChEBI" id="CHEBI:29950"/>
        <dbReference type="ChEBI" id="CHEBI:30616"/>
        <dbReference type="ChEBI" id="CHEBI:33019"/>
        <dbReference type="ChEBI" id="CHEBI:33737"/>
        <dbReference type="ChEBI" id="CHEBI:33738"/>
        <dbReference type="ChEBI" id="CHEBI:61963"/>
        <dbReference type="ChEBI" id="CHEBI:65315"/>
        <dbReference type="ChEBI" id="CHEBI:136798"/>
        <dbReference type="ChEBI" id="CHEBI:456215"/>
        <dbReference type="EC" id="2.8.1.4"/>
    </reaction>
</comment>
<keyword evidence="4 19" id="KW-0820">tRNA-binding</keyword>
<dbReference type="RefSeq" id="WP_126143154.1">
    <property type="nucleotide sequence ID" value="NZ_RXHU01000065.1"/>
</dbReference>
<keyword evidence="6 19" id="KW-0547">Nucleotide-binding</keyword>
<evidence type="ECO:0000256" key="15">
    <source>
        <dbReference type="ARBA" id="ARBA00071867"/>
    </source>
</evidence>
<dbReference type="FunFam" id="3.40.50.620:FF:000053">
    <property type="entry name" value="Probable tRNA sulfurtransferase"/>
    <property type="match status" value="1"/>
</dbReference>
<dbReference type="Proteomes" id="UP000276128">
    <property type="component" value="Unassembled WGS sequence"/>
</dbReference>
<dbReference type="GO" id="GO:0052837">
    <property type="term" value="P:thiazole biosynthetic process"/>
    <property type="evidence" value="ECO:0007669"/>
    <property type="project" value="TreeGrafter"/>
</dbReference>
<dbReference type="Pfam" id="PF22025">
    <property type="entry name" value="ThiI_fer"/>
    <property type="match status" value="1"/>
</dbReference>
<evidence type="ECO:0000256" key="17">
    <source>
        <dbReference type="ARBA" id="ARBA00077849"/>
    </source>
</evidence>
<evidence type="ECO:0000313" key="22">
    <source>
        <dbReference type="Proteomes" id="UP000276128"/>
    </source>
</evidence>
<dbReference type="Gene3D" id="3.30.2130.30">
    <property type="match status" value="1"/>
</dbReference>
<feature type="binding site" evidence="19">
    <location>
        <begin position="184"/>
        <end position="185"/>
    </location>
    <ligand>
        <name>ATP</name>
        <dbReference type="ChEBI" id="CHEBI:30616"/>
    </ligand>
</feature>
<dbReference type="InterPro" id="IPR049962">
    <property type="entry name" value="THUMP_ThiI"/>
</dbReference>
<dbReference type="InterPro" id="IPR049961">
    <property type="entry name" value="ThiI_N"/>
</dbReference>
<keyword evidence="5 19" id="KW-0808">Transferase</keyword>
<dbReference type="Gene3D" id="3.40.50.620">
    <property type="entry name" value="HUPs"/>
    <property type="match status" value="1"/>
</dbReference>
<evidence type="ECO:0000256" key="19">
    <source>
        <dbReference type="HAMAP-Rule" id="MF_00021"/>
    </source>
</evidence>
<dbReference type="EMBL" id="RXHU01000065">
    <property type="protein sequence ID" value="RTE07710.1"/>
    <property type="molecule type" value="Genomic_DNA"/>
</dbReference>
<evidence type="ECO:0000256" key="10">
    <source>
        <dbReference type="ARBA" id="ARBA00050570"/>
    </source>
</evidence>
<dbReference type="UniPathway" id="UPA00060"/>
<dbReference type="InterPro" id="IPR050102">
    <property type="entry name" value="tRNA_sulfurtransferase_ThiI"/>
</dbReference>
<protein>
    <recommendedName>
        <fullName evidence="15 19">Probable tRNA sulfurtransferase</fullName>
        <ecNumber evidence="14 19">2.8.1.4</ecNumber>
    </recommendedName>
    <alternativeName>
        <fullName evidence="16 19">Sulfur carrier protein ThiS sulfurtransferase</fullName>
    </alternativeName>
    <alternativeName>
        <fullName evidence="17 19">Thiamine biosynthesis protein ThiI</fullName>
    </alternativeName>
    <alternativeName>
        <fullName evidence="18 19">tRNA 4-thiouridine synthase</fullName>
    </alternativeName>
</protein>
<dbReference type="Pfam" id="PF02568">
    <property type="entry name" value="ThiI"/>
    <property type="match status" value="1"/>
</dbReference>
<dbReference type="GO" id="GO:0002937">
    <property type="term" value="P:tRNA 4-thiouridine biosynthesis"/>
    <property type="evidence" value="ECO:0007669"/>
    <property type="project" value="TreeGrafter"/>
</dbReference>
<evidence type="ECO:0000256" key="16">
    <source>
        <dbReference type="ARBA" id="ARBA00075337"/>
    </source>
</evidence>
<evidence type="ECO:0000256" key="4">
    <source>
        <dbReference type="ARBA" id="ARBA00022555"/>
    </source>
</evidence>
<dbReference type="PANTHER" id="PTHR43209:SF1">
    <property type="entry name" value="TRNA SULFURTRANSFERASE"/>
    <property type="match status" value="1"/>
</dbReference>
<dbReference type="CDD" id="cd01712">
    <property type="entry name" value="PPase_ThiI"/>
    <property type="match status" value="1"/>
</dbReference>
<evidence type="ECO:0000256" key="18">
    <source>
        <dbReference type="ARBA" id="ARBA00080570"/>
    </source>
</evidence>
<evidence type="ECO:0000256" key="14">
    <source>
        <dbReference type="ARBA" id="ARBA00066827"/>
    </source>
</evidence>
<evidence type="ECO:0000259" key="20">
    <source>
        <dbReference type="PROSITE" id="PS51165"/>
    </source>
</evidence>
<reference evidence="21 22" key="1">
    <citation type="submission" date="2018-12" db="EMBL/GenBank/DDBJ databases">
        <title>Bacillus ochoae sp. nov., Paenibacillus whitsoniae sp. nov., Paenibacillus spiritus sp. nov. Isolated from the Mars Exploration Rover during spacecraft assembly.</title>
        <authorList>
            <person name="Seuylemezian A."/>
            <person name="Vaishampayan P."/>
        </authorList>
    </citation>
    <scope>NUCLEOTIDE SEQUENCE [LARGE SCALE GENOMIC DNA]</scope>
    <source>
        <strain evidence="21 22">MER 54</strain>
    </source>
</reference>
<name>A0A3S0A233_9BACL</name>
<keyword evidence="3 19" id="KW-0963">Cytoplasm</keyword>
<comment type="function">
    <text evidence="12 19">Catalyzes the ATP-dependent transfer of a sulfur to tRNA to produce 4-thiouridine in position 8 of tRNAs, which functions as a near-UV photosensor. Also catalyzes the transfer of sulfur to the sulfur carrier protein ThiS, forming ThiS-thiocarboxylate. This is a step in the synthesis of thiazole, in the thiamine biosynthesis pathway. The sulfur is donated as persulfide by IscS.</text>
</comment>
<dbReference type="CDD" id="cd11716">
    <property type="entry name" value="THUMP_ThiI"/>
    <property type="match status" value="1"/>
</dbReference>
<evidence type="ECO:0000256" key="9">
    <source>
        <dbReference type="ARBA" id="ARBA00022977"/>
    </source>
</evidence>
<evidence type="ECO:0000256" key="13">
    <source>
        <dbReference type="ARBA" id="ARBA00061472"/>
    </source>
</evidence>
<dbReference type="AlphaFoldDB" id="A0A3S0A233"/>
<dbReference type="InterPro" id="IPR054173">
    <property type="entry name" value="ThiI_fer"/>
</dbReference>
<dbReference type="SMART" id="SM00981">
    <property type="entry name" value="THUMP"/>
    <property type="match status" value="1"/>
</dbReference>
<proteinExistence type="inferred from homology"/>
<dbReference type="SUPFAM" id="SSF52402">
    <property type="entry name" value="Adenine nucleotide alpha hydrolases-like"/>
    <property type="match status" value="1"/>
</dbReference>
<accession>A0A3S0A233</accession>
<dbReference type="GO" id="GO:0009229">
    <property type="term" value="P:thiamine diphosphate biosynthetic process"/>
    <property type="evidence" value="ECO:0007669"/>
    <property type="project" value="UniProtKB-UniRule"/>
</dbReference>
<evidence type="ECO:0000256" key="7">
    <source>
        <dbReference type="ARBA" id="ARBA00022840"/>
    </source>
</evidence>
<evidence type="ECO:0000256" key="6">
    <source>
        <dbReference type="ARBA" id="ARBA00022741"/>
    </source>
</evidence>
<comment type="caution">
    <text evidence="21">The sequence shown here is derived from an EMBL/GenBank/DDBJ whole genome shotgun (WGS) entry which is preliminary data.</text>
</comment>
<dbReference type="OrthoDB" id="9773948at2"/>
<evidence type="ECO:0000256" key="1">
    <source>
        <dbReference type="ARBA" id="ARBA00004496"/>
    </source>
</evidence>
<feature type="binding site" evidence="19">
    <location>
        <position position="297"/>
    </location>
    <ligand>
        <name>ATP</name>
        <dbReference type="ChEBI" id="CHEBI:30616"/>
    </ligand>
</feature>
<dbReference type="HAMAP" id="MF_00021">
    <property type="entry name" value="ThiI"/>
    <property type="match status" value="1"/>
</dbReference>
<dbReference type="GO" id="GO:0005829">
    <property type="term" value="C:cytosol"/>
    <property type="evidence" value="ECO:0007669"/>
    <property type="project" value="TreeGrafter"/>
</dbReference>
<feature type="domain" description="THUMP" evidence="20">
    <location>
        <begin position="61"/>
        <end position="166"/>
    </location>
</feature>
<dbReference type="InterPro" id="IPR020536">
    <property type="entry name" value="ThiI_AANH"/>
</dbReference>
<comment type="subcellular location">
    <subcellularLocation>
        <location evidence="1 19">Cytoplasm</location>
    </subcellularLocation>
</comment>
<evidence type="ECO:0000256" key="11">
    <source>
        <dbReference type="ARBA" id="ARBA00052330"/>
    </source>
</evidence>
<dbReference type="GO" id="GO:0000049">
    <property type="term" value="F:tRNA binding"/>
    <property type="evidence" value="ECO:0007669"/>
    <property type="project" value="UniProtKB-UniRule"/>
</dbReference>
<evidence type="ECO:0000256" key="12">
    <source>
        <dbReference type="ARBA" id="ARBA00058382"/>
    </source>
</evidence>
<feature type="binding site" evidence="19">
    <location>
        <position position="266"/>
    </location>
    <ligand>
        <name>ATP</name>
        <dbReference type="ChEBI" id="CHEBI:30616"/>
    </ligand>
</feature>
<organism evidence="21 22">
    <name type="scientific">Paenibacillus whitsoniae</name>
    <dbReference type="NCBI Taxonomy" id="2496558"/>
    <lineage>
        <taxon>Bacteria</taxon>
        <taxon>Bacillati</taxon>
        <taxon>Bacillota</taxon>
        <taxon>Bacilli</taxon>
        <taxon>Bacillales</taxon>
        <taxon>Paenibacillaceae</taxon>
        <taxon>Paenibacillus</taxon>
    </lineage>
</organism>
<dbReference type="SUPFAM" id="SSF143437">
    <property type="entry name" value="THUMP domain-like"/>
    <property type="match status" value="1"/>
</dbReference>
<dbReference type="PANTHER" id="PTHR43209">
    <property type="entry name" value="TRNA SULFURTRANSFERASE"/>
    <property type="match status" value="1"/>
</dbReference>
<keyword evidence="22" id="KW-1185">Reference proteome</keyword>
<keyword evidence="7 19" id="KW-0067">ATP-binding</keyword>
<dbReference type="GO" id="GO:0009228">
    <property type="term" value="P:thiamine biosynthetic process"/>
    <property type="evidence" value="ECO:0007669"/>
    <property type="project" value="UniProtKB-KW"/>
</dbReference>
<gene>
    <name evidence="19 21" type="primary">thiI</name>
    <name evidence="21" type="ORF">EJQ19_20745</name>
</gene>
<dbReference type="GO" id="GO:0140741">
    <property type="term" value="F:tRNA-uracil-4 sulfurtransferase activity"/>
    <property type="evidence" value="ECO:0007669"/>
    <property type="project" value="UniProtKB-EC"/>
</dbReference>
<evidence type="ECO:0000313" key="21">
    <source>
        <dbReference type="EMBL" id="RTE07710.1"/>
    </source>
</evidence>
<evidence type="ECO:0000256" key="8">
    <source>
        <dbReference type="ARBA" id="ARBA00022884"/>
    </source>
</evidence>
<feature type="binding site" evidence="19">
    <location>
        <position position="288"/>
    </location>
    <ligand>
        <name>ATP</name>
        <dbReference type="ChEBI" id="CHEBI:30616"/>
    </ligand>
</feature>
<dbReference type="InterPro" id="IPR014729">
    <property type="entry name" value="Rossmann-like_a/b/a_fold"/>
</dbReference>
<dbReference type="InterPro" id="IPR004114">
    <property type="entry name" value="THUMP_dom"/>
</dbReference>